<dbReference type="Proteomes" id="UP000821845">
    <property type="component" value="Chromosome 2"/>
</dbReference>
<organism evidence="1 2">
    <name type="scientific">Hyalomma asiaticum</name>
    <name type="common">Tick</name>
    <dbReference type="NCBI Taxonomy" id="266040"/>
    <lineage>
        <taxon>Eukaryota</taxon>
        <taxon>Metazoa</taxon>
        <taxon>Ecdysozoa</taxon>
        <taxon>Arthropoda</taxon>
        <taxon>Chelicerata</taxon>
        <taxon>Arachnida</taxon>
        <taxon>Acari</taxon>
        <taxon>Parasitiformes</taxon>
        <taxon>Ixodida</taxon>
        <taxon>Ixodoidea</taxon>
        <taxon>Ixodidae</taxon>
        <taxon>Hyalomminae</taxon>
        <taxon>Hyalomma</taxon>
    </lineage>
</organism>
<gene>
    <name evidence="1" type="ORF">HPB50_006532</name>
</gene>
<dbReference type="EMBL" id="CM023482">
    <property type="protein sequence ID" value="KAH6938037.1"/>
    <property type="molecule type" value="Genomic_DNA"/>
</dbReference>
<evidence type="ECO:0000313" key="2">
    <source>
        <dbReference type="Proteomes" id="UP000821845"/>
    </source>
</evidence>
<name>A0ACB7SVI3_HYAAI</name>
<accession>A0ACB7SVI3</accession>
<keyword evidence="2" id="KW-1185">Reference proteome</keyword>
<proteinExistence type="predicted"/>
<reference evidence="1" key="1">
    <citation type="submission" date="2020-05" db="EMBL/GenBank/DDBJ databases">
        <title>Large-scale comparative analyses of tick genomes elucidate their genetic diversity and vector capacities.</title>
        <authorList>
            <person name="Jia N."/>
            <person name="Wang J."/>
            <person name="Shi W."/>
            <person name="Du L."/>
            <person name="Sun Y."/>
            <person name="Zhan W."/>
            <person name="Jiang J."/>
            <person name="Wang Q."/>
            <person name="Zhang B."/>
            <person name="Ji P."/>
            <person name="Sakyi L.B."/>
            <person name="Cui X."/>
            <person name="Yuan T."/>
            <person name="Jiang B."/>
            <person name="Yang W."/>
            <person name="Lam T.T.-Y."/>
            <person name="Chang Q."/>
            <person name="Ding S."/>
            <person name="Wang X."/>
            <person name="Zhu J."/>
            <person name="Ruan X."/>
            <person name="Zhao L."/>
            <person name="Wei J."/>
            <person name="Que T."/>
            <person name="Du C."/>
            <person name="Cheng J."/>
            <person name="Dai P."/>
            <person name="Han X."/>
            <person name="Huang E."/>
            <person name="Gao Y."/>
            <person name="Liu J."/>
            <person name="Shao H."/>
            <person name="Ye R."/>
            <person name="Li L."/>
            <person name="Wei W."/>
            <person name="Wang X."/>
            <person name="Wang C."/>
            <person name="Yang T."/>
            <person name="Huo Q."/>
            <person name="Li W."/>
            <person name="Guo W."/>
            <person name="Chen H."/>
            <person name="Zhou L."/>
            <person name="Ni X."/>
            <person name="Tian J."/>
            <person name="Zhou Y."/>
            <person name="Sheng Y."/>
            <person name="Liu T."/>
            <person name="Pan Y."/>
            <person name="Xia L."/>
            <person name="Li J."/>
            <person name="Zhao F."/>
            <person name="Cao W."/>
        </authorList>
    </citation>
    <scope>NUCLEOTIDE SEQUENCE</scope>
    <source>
        <tissue evidence="1">Larvae</tissue>
    </source>
</reference>
<evidence type="ECO:0000313" key="1">
    <source>
        <dbReference type="EMBL" id="KAH6938037.1"/>
    </source>
</evidence>
<comment type="caution">
    <text evidence="1">The sequence shown here is derived from an EMBL/GenBank/DDBJ whole genome shotgun (WGS) entry which is preliminary data.</text>
</comment>
<sequence>MTPFEAIPAQQVTFPGFFVVEKLKTTEDDSSKEHPQSSTFSSESVDGQGRSGTYDATTSHLPLTVSGSGSYSPAPTKGRRNVRGPDSSARSISSLAPYWVPKEIKHYFRNYSHKNRGGGSPRRSSPKAARSARRKTLSPESSPSRVMPRHVLLPLLAVAVTVLLVGVSADIYSTFWHGPRSRRHHVHPLPAPLEPFQKSADVEPALSREPYRNGQPATRYLQDHRELPEYTARLALRLMKSTAYSLFRSTKSSVEETTEAIAITSTVRDNEDGEVTGPDSGTHTAENFDDAAVNETGMRSRCGTFAFTYCHNPRNEFFYKRSVNACVEVATDMVGLCVSGRNRFTSKRSCRQACIDAQSSPEHCLVDAVFRRCETQDVTGQWWHFDGRSCLRWNFPSGLCPSYHSDVFSSRRDCRTNCVAKPRKRLCRTATPDVCYSAHLRFPYFAAGGSVAQCLKVSSLGYPGHRCLVGANRFQTMRACQEVCVSSTKVD</sequence>
<protein>
    <submittedName>
        <fullName evidence="1">Uncharacterized protein</fullName>
    </submittedName>
</protein>